<evidence type="ECO:0000256" key="2">
    <source>
        <dbReference type="SAM" id="SignalP"/>
    </source>
</evidence>
<feature type="chain" id="PRO_5042156385" description="Lipid/polyisoprenoid-binding YceI-like domain-containing protein" evidence="2">
    <location>
        <begin position="20"/>
        <end position="266"/>
    </location>
</feature>
<organism evidence="3 4">
    <name type="scientific">Oceaniferula flava</name>
    <dbReference type="NCBI Taxonomy" id="2800421"/>
    <lineage>
        <taxon>Bacteria</taxon>
        <taxon>Pseudomonadati</taxon>
        <taxon>Verrucomicrobiota</taxon>
        <taxon>Verrucomicrobiia</taxon>
        <taxon>Verrucomicrobiales</taxon>
        <taxon>Verrucomicrobiaceae</taxon>
        <taxon>Oceaniferula</taxon>
    </lineage>
</organism>
<dbReference type="Proteomes" id="UP000634206">
    <property type="component" value="Unassembled WGS sequence"/>
</dbReference>
<feature type="region of interest" description="Disordered" evidence="1">
    <location>
        <begin position="37"/>
        <end position="59"/>
    </location>
</feature>
<keyword evidence="2" id="KW-0732">Signal</keyword>
<reference evidence="3" key="1">
    <citation type="submission" date="2021-01" db="EMBL/GenBank/DDBJ databases">
        <title>Modified the classification status of verrucomicrobia.</title>
        <authorList>
            <person name="Feng X."/>
        </authorList>
    </citation>
    <scope>NUCLEOTIDE SEQUENCE</scope>
    <source>
        <strain evidence="3">5K15</strain>
    </source>
</reference>
<protein>
    <recommendedName>
        <fullName evidence="5">Lipid/polyisoprenoid-binding YceI-like domain-containing protein</fullName>
    </recommendedName>
</protein>
<accession>A0AAE2SEE5</accession>
<feature type="signal peptide" evidence="2">
    <location>
        <begin position="1"/>
        <end position="19"/>
    </location>
</feature>
<dbReference type="PROSITE" id="PS51257">
    <property type="entry name" value="PROKAR_LIPOPROTEIN"/>
    <property type="match status" value="1"/>
</dbReference>
<name>A0AAE2SEE5_9BACT</name>
<proteinExistence type="predicted"/>
<dbReference type="RefSeq" id="WP_309489621.1">
    <property type="nucleotide sequence ID" value="NZ_JAENIG010000004.1"/>
</dbReference>
<comment type="caution">
    <text evidence="3">The sequence shown here is derived from an EMBL/GenBank/DDBJ whole genome shotgun (WGS) entry which is preliminary data.</text>
</comment>
<evidence type="ECO:0000313" key="4">
    <source>
        <dbReference type="Proteomes" id="UP000634206"/>
    </source>
</evidence>
<sequence length="266" mass="28896">MKISSHPSIFVLLSLCTLALSSCSFWKSDRDVSQLASPSRLPAKLPSSPVSPTTETAVPPLQPSVTQTWVLKIDSNKTRGAIDLSIDPKGSMLGRRSDRDTAALKGSITVVVKTDSSTGKRRISVKDIHLTNIRAYHMDYAWGALIGQITVDIAPGVLKIKPNDFSQSSVIAADGSFAIPQCYFTVRGDSQVDGHGLVLHKAVPKRNMDLTMKKTQQVTLRGEFNSDKKTVSLHIPRAVMRDEFDYDGTKLGLVFTADIAATGSLR</sequence>
<dbReference type="AlphaFoldDB" id="A0AAE2SEE5"/>
<evidence type="ECO:0000256" key="1">
    <source>
        <dbReference type="SAM" id="MobiDB-lite"/>
    </source>
</evidence>
<dbReference type="EMBL" id="JAENIG010000004">
    <property type="protein sequence ID" value="MBK1855010.1"/>
    <property type="molecule type" value="Genomic_DNA"/>
</dbReference>
<keyword evidence="4" id="KW-1185">Reference proteome</keyword>
<evidence type="ECO:0000313" key="3">
    <source>
        <dbReference type="EMBL" id="MBK1855010.1"/>
    </source>
</evidence>
<gene>
    <name evidence="3" type="ORF">JIN83_08565</name>
</gene>
<evidence type="ECO:0008006" key="5">
    <source>
        <dbReference type="Google" id="ProtNLM"/>
    </source>
</evidence>